<evidence type="ECO:0000313" key="10">
    <source>
        <dbReference type="EMBL" id="OGC51407.1"/>
    </source>
</evidence>
<evidence type="ECO:0000259" key="9">
    <source>
        <dbReference type="Pfam" id="PF13231"/>
    </source>
</evidence>
<feature type="transmembrane region" description="Helical" evidence="8">
    <location>
        <begin position="9"/>
        <end position="27"/>
    </location>
</feature>
<feature type="transmembrane region" description="Helical" evidence="8">
    <location>
        <begin position="208"/>
        <end position="227"/>
    </location>
</feature>
<dbReference type="GO" id="GO:0005886">
    <property type="term" value="C:plasma membrane"/>
    <property type="evidence" value="ECO:0007669"/>
    <property type="project" value="UniProtKB-SubCell"/>
</dbReference>
<dbReference type="AlphaFoldDB" id="A0A1F4V2J9"/>
<accession>A0A1F4V2J9</accession>
<evidence type="ECO:0000256" key="2">
    <source>
        <dbReference type="ARBA" id="ARBA00022475"/>
    </source>
</evidence>
<organism evidence="10 11">
    <name type="scientific">candidate division WWE3 bacterium RBG_16_37_10</name>
    <dbReference type="NCBI Taxonomy" id="1802610"/>
    <lineage>
        <taxon>Bacteria</taxon>
        <taxon>Katanobacteria</taxon>
    </lineage>
</organism>
<keyword evidence="5 8" id="KW-0812">Transmembrane</keyword>
<feature type="transmembrane region" description="Helical" evidence="8">
    <location>
        <begin position="114"/>
        <end position="130"/>
    </location>
</feature>
<dbReference type="InterPro" id="IPR050297">
    <property type="entry name" value="LipidA_mod_glycosyltrf_83"/>
</dbReference>
<dbReference type="PANTHER" id="PTHR33908:SF11">
    <property type="entry name" value="MEMBRANE PROTEIN"/>
    <property type="match status" value="1"/>
</dbReference>
<evidence type="ECO:0000256" key="8">
    <source>
        <dbReference type="SAM" id="Phobius"/>
    </source>
</evidence>
<keyword evidence="6 8" id="KW-1133">Transmembrane helix</keyword>
<evidence type="ECO:0000256" key="4">
    <source>
        <dbReference type="ARBA" id="ARBA00022679"/>
    </source>
</evidence>
<dbReference type="GO" id="GO:0009103">
    <property type="term" value="P:lipopolysaccharide biosynthetic process"/>
    <property type="evidence" value="ECO:0007669"/>
    <property type="project" value="UniProtKB-ARBA"/>
</dbReference>
<gene>
    <name evidence="10" type="ORF">A2W32_01100</name>
</gene>
<dbReference type="STRING" id="1802610.A2W32_01100"/>
<keyword evidence="3" id="KW-0328">Glycosyltransferase</keyword>
<proteinExistence type="predicted"/>
<dbReference type="Pfam" id="PF13231">
    <property type="entry name" value="PMT_2"/>
    <property type="match status" value="1"/>
</dbReference>
<comment type="subcellular location">
    <subcellularLocation>
        <location evidence="1">Cell membrane</location>
        <topology evidence="1">Multi-pass membrane protein</topology>
    </subcellularLocation>
</comment>
<dbReference type="GO" id="GO:0016763">
    <property type="term" value="F:pentosyltransferase activity"/>
    <property type="evidence" value="ECO:0007669"/>
    <property type="project" value="TreeGrafter"/>
</dbReference>
<protein>
    <recommendedName>
        <fullName evidence="9">Glycosyltransferase RgtA/B/C/D-like domain-containing protein</fullName>
    </recommendedName>
</protein>
<reference evidence="10 11" key="1">
    <citation type="journal article" date="2016" name="Nat. Commun.">
        <title>Thousands of microbial genomes shed light on interconnected biogeochemical processes in an aquifer system.</title>
        <authorList>
            <person name="Anantharaman K."/>
            <person name="Brown C.T."/>
            <person name="Hug L.A."/>
            <person name="Sharon I."/>
            <person name="Castelle C.J."/>
            <person name="Probst A.J."/>
            <person name="Thomas B.C."/>
            <person name="Singh A."/>
            <person name="Wilkins M.J."/>
            <person name="Karaoz U."/>
            <person name="Brodie E.L."/>
            <person name="Williams K.H."/>
            <person name="Hubbard S.S."/>
            <person name="Banfield J.F."/>
        </authorList>
    </citation>
    <scope>NUCLEOTIDE SEQUENCE [LARGE SCALE GENOMIC DNA]</scope>
</reference>
<feature type="transmembrane region" description="Helical" evidence="8">
    <location>
        <begin position="318"/>
        <end position="335"/>
    </location>
</feature>
<keyword evidence="2" id="KW-1003">Cell membrane</keyword>
<dbReference type="PANTHER" id="PTHR33908">
    <property type="entry name" value="MANNOSYLTRANSFERASE YKCB-RELATED"/>
    <property type="match status" value="1"/>
</dbReference>
<feature type="transmembrane region" description="Helical" evidence="8">
    <location>
        <begin position="347"/>
        <end position="365"/>
    </location>
</feature>
<feature type="transmembrane region" description="Helical" evidence="8">
    <location>
        <begin position="87"/>
        <end position="108"/>
    </location>
</feature>
<name>A0A1F4V2J9_UNCKA</name>
<feature type="transmembrane region" description="Helical" evidence="8">
    <location>
        <begin position="294"/>
        <end position="312"/>
    </location>
</feature>
<keyword evidence="4" id="KW-0808">Transferase</keyword>
<sequence>MKLNVKQKIIVTIIGLTVLGTIAYQVFNKAPQKWDSAAHVNLAMLYALKISEVRFEEIPTLSGFYPPLVHLLGASVYLVIPLFNSPLLLSFIFLGLGFLVIYKTSFILTEDKSTALFTVLIFSLLPQVYIESRLFQLDLPLTVITLAATYFILKTNGFTSKKNTFIVFILMALAELTKWYAFVYLAVPACFEFFKNNGVQWHQVLKTKLVNVFLGLLIFAGIAAPWYTLNFNSIIDFFNTVSSQGELTDPQNPISIGSLLEYVQLAVAFQTSFIVMGLIIIGILYLIKEKDKNAWLYTLGIIVPFLVFTLIKNKDVRYIMPLIPYYALILGQFLRRLHKNKHFITDLLLLGSTGYLIICYIFISFNQIPRLSDNYSWVSRVYSSPWNKYQWITTNTSAFAYQKYDWKVKNMFERLLELDTNRSRTGDVLFAVDFPYFNVINFTTLQLQNKTYFQAIAGYQLTDELVNSFLADPMNSKYEFIISSFNPGETGLRHYDNMVRINRFLQQNNNQIYQAEGFVNLPNGEDVYIFRKVGRYF</sequence>
<feature type="domain" description="Glycosyltransferase RgtA/B/C/D-like" evidence="9">
    <location>
        <begin position="87"/>
        <end position="223"/>
    </location>
</feature>
<evidence type="ECO:0000256" key="7">
    <source>
        <dbReference type="ARBA" id="ARBA00023136"/>
    </source>
</evidence>
<evidence type="ECO:0000256" key="5">
    <source>
        <dbReference type="ARBA" id="ARBA00022692"/>
    </source>
</evidence>
<dbReference type="EMBL" id="MEUT01000021">
    <property type="protein sequence ID" value="OGC51407.1"/>
    <property type="molecule type" value="Genomic_DNA"/>
</dbReference>
<evidence type="ECO:0000256" key="1">
    <source>
        <dbReference type="ARBA" id="ARBA00004651"/>
    </source>
</evidence>
<evidence type="ECO:0000313" key="11">
    <source>
        <dbReference type="Proteomes" id="UP000177371"/>
    </source>
</evidence>
<keyword evidence="7 8" id="KW-0472">Membrane</keyword>
<evidence type="ECO:0000256" key="3">
    <source>
        <dbReference type="ARBA" id="ARBA00022676"/>
    </source>
</evidence>
<evidence type="ECO:0000256" key="6">
    <source>
        <dbReference type="ARBA" id="ARBA00022989"/>
    </source>
</evidence>
<comment type="caution">
    <text evidence="10">The sequence shown here is derived from an EMBL/GenBank/DDBJ whole genome shotgun (WGS) entry which is preliminary data.</text>
</comment>
<dbReference type="Proteomes" id="UP000177371">
    <property type="component" value="Unassembled WGS sequence"/>
</dbReference>
<feature type="transmembrane region" description="Helical" evidence="8">
    <location>
        <begin position="262"/>
        <end position="287"/>
    </location>
</feature>
<feature type="transmembrane region" description="Helical" evidence="8">
    <location>
        <begin position="165"/>
        <end position="187"/>
    </location>
</feature>
<dbReference type="InterPro" id="IPR038731">
    <property type="entry name" value="RgtA/B/C-like"/>
</dbReference>